<dbReference type="PANTHER" id="PTHR31662:SF33">
    <property type="entry name" value="DNA-BINDING STOREKEEPER PROTEIN TRANSCRIPTIONAL REGULATOR-LIKE PROTEIN"/>
    <property type="match status" value="1"/>
</dbReference>
<comment type="similarity">
    <text evidence="2">Belongs to the GeBP family.</text>
</comment>
<keyword evidence="13" id="KW-1185">Reference proteome</keyword>
<keyword evidence="5 9" id="KW-1133">Transmembrane helix</keyword>
<evidence type="ECO:0000256" key="9">
    <source>
        <dbReference type="SAM" id="Phobius"/>
    </source>
</evidence>
<dbReference type="GO" id="GO:0016020">
    <property type="term" value="C:membrane"/>
    <property type="evidence" value="ECO:0007669"/>
    <property type="project" value="UniProtKB-SubCell"/>
</dbReference>
<keyword evidence="4" id="KW-0029">Amino-acid transport</keyword>
<keyword evidence="7" id="KW-0175">Coiled coil</keyword>
<proteinExistence type="inferred from homology"/>
<evidence type="ECO:0000313" key="12">
    <source>
        <dbReference type="EMBL" id="GER49243.1"/>
    </source>
</evidence>
<protein>
    <submittedName>
        <fullName evidence="12">DNA-binding storekeeper protein-relatedtranscriptional regulator</fullName>
    </submittedName>
</protein>
<dbReference type="PANTHER" id="PTHR31662">
    <property type="entry name" value="BNAANNG10740D PROTEIN-RELATED"/>
    <property type="match status" value="1"/>
</dbReference>
<dbReference type="InterPro" id="IPR007592">
    <property type="entry name" value="GEBP"/>
</dbReference>
<keyword evidence="6 9" id="KW-0472">Membrane</keyword>
<evidence type="ECO:0000256" key="5">
    <source>
        <dbReference type="ARBA" id="ARBA00022989"/>
    </source>
</evidence>
<reference evidence="13" key="1">
    <citation type="journal article" date="2019" name="Curr. Biol.">
        <title>Genome Sequence of Striga asiatica Provides Insight into the Evolution of Plant Parasitism.</title>
        <authorList>
            <person name="Yoshida S."/>
            <person name="Kim S."/>
            <person name="Wafula E.K."/>
            <person name="Tanskanen J."/>
            <person name="Kim Y.M."/>
            <person name="Honaas L."/>
            <person name="Yang Z."/>
            <person name="Spallek T."/>
            <person name="Conn C.E."/>
            <person name="Ichihashi Y."/>
            <person name="Cheong K."/>
            <person name="Cui S."/>
            <person name="Der J.P."/>
            <person name="Gundlach H."/>
            <person name="Jiao Y."/>
            <person name="Hori C."/>
            <person name="Ishida J.K."/>
            <person name="Kasahara H."/>
            <person name="Kiba T."/>
            <person name="Kim M.S."/>
            <person name="Koo N."/>
            <person name="Laohavisit A."/>
            <person name="Lee Y.H."/>
            <person name="Lumba S."/>
            <person name="McCourt P."/>
            <person name="Mortimer J.C."/>
            <person name="Mutuku J.M."/>
            <person name="Nomura T."/>
            <person name="Sasaki-Sekimoto Y."/>
            <person name="Seto Y."/>
            <person name="Wang Y."/>
            <person name="Wakatake T."/>
            <person name="Sakakibara H."/>
            <person name="Demura T."/>
            <person name="Yamaguchi S."/>
            <person name="Yoneyama K."/>
            <person name="Manabe R.I."/>
            <person name="Nelson D.C."/>
            <person name="Schulman A.H."/>
            <person name="Timko M.P."/>
            <person name="dePamphilis C.W."/>
            <person name="Choi D."/>
            <person name="Shirasu K."/>
        </authorList>
    </citation>
    <scope>NUCLEOTIDE SEQUENCE [LARGE SCALE GENOMIC DNA]</scope>
    <source>
        <strain evidence="13">cv. UVA1</strain>
    </source>
</reference>
<dbReference type="Proteomes" id="UP000325081">
    <property type="component" value="Unassembled WGS sequence"/>
</dbReference>
<dbReference type="AlphaFoldDB" id="A0A5A7QV62"/>
<sequence>MASREPSSHKKTVKKGNRTQPPPATKVVAKSGGAAQDMGSVPNSDLGDNRLPPVPKTPNLSSKRARDDEPLPTDGKKEKAVEAEKSRGGCITRLWSNEDEITLLKGVIAFRGGPSADMAAFYDYIKGNLKFESSREQLRRKVSRLKQRYLNALKKGKNGEDPVFSNPHEDRLFELSKIIWGGQNSKSIVLKEKEAADSKKLKEKKNKSKDNGGRTYTNPHEQEIYDLSEKLWGAEKENGFNKASANGDHRNSEMMKSFLMGKELIGFDERTLAAAKHLLEEGEMEDENRKTWKKLKIEETEVLLRHSKISFIWTGIANVSTSEKCLRAVERSNCYHKYTPCVFGLTFYILLLGVVQIFMSQIPDFHSMDWLSVNYINEPLSFVPLLQITLADVRARLACSARPTECKILIKFYDKSKPWEVWPKRTAYVSARTAIAMVLPYCNQVLGVSGAITFWPLAIYFPVEMWLGQNKTGA</sequence>
<evidence type="ECO:0000256" key="8">
    <source>
        <dbReference type="SAM" id="MobiDB-lite"/>
    </source>
</evidence>
<evidence type="ECO:0000256" key="1">
    <source>
        <dbReference type="ARBA" id="ARBA00004370"/>
    </source>
</evidence>
<comment type="subcellular location">
    <subcellularLocation>
        <location evidence="1">Membrane</location>
    </subcellularLocation>
</comment>
<keyword evidence="3 9" id="KW-0812">Transmembrane</keyword>
<dbReference type="InterPro" id="IPR053932">
    <property type="entry name" value="GeBP-like_DBD"/>
</dbReference>
<feature type="region of interest" description="Disordered" evidence="8">
    <location>
        <begin position="194"/>
        <end position="219"/>
    </location>
</feature>
<name>A0A5A7QV62_STRAF</name>
<feature type="coiled-coil region" evidence="7">
    <location>
        <begin position="128"/>
        <end position="155"/>
    </location>
</feature>
<accession>A0A5A7QV62</accession>
<evidence type="ECO:0000256" key="4">
    <source>
        <dbReference type="ARBA" id="ARBA00022970"/>
    </source>
</evidence>
<evidence type="ECO:0000256" key="2">
    <source>
        <dbReference type="ARBA" id="ARBA00010820"/>
    </source>
</evidence>
<feature type="domain" description="Glabrous enhancer-binding protein-like DBD" evidence="11">
    <location>
        <begin position="92"/>
        <end position="181"/>
    </location>
</feature>
<dbReference type="Pfam" id="PF01490">
    <property type="entry name" value="Aa_trans"/>
    <property type="match status" value="1"/>
</dbReference>
<dbReference type="InterPro" id="IPR013057">
    <property type="entry name" value="AA_transpt_TM"/>
</dbReference>
<evidence type="ECO:0000259" key="10">
    <source>
        <dbReference type="Pfam" id="PF01490"/>
    </source>
</evidence>
<keyword evidence="12" id="KW-0238">DNA-binding</keyword>
<evidence type="ECO:0000313" key="13">
    <source>
        <dbReference type="Proteomes" id="UP000325081"/>
    </source>
</evidence>
<feature type="domain" description="Amino acid transporter transmembrane" evidence="10">
    <location>
        <begin position="425"/>
        <end position="471"/>
    </location>
</feature>
<evidence type="ECO:0000259" key="11">
    <source>
        <dbReference type="Pfam" id="PF04504"/>
    </source>
</evidence>
<evidence type="ECO:0000256" key="6">
    <source>
        <dbReference type="ARBA" id="ARBA00023136"/>
    </source>
</evidence>
<feature type="region of interest" description="Disordered" evidence="8">
    <location>
        <begin position="1"/>
        <end position="83"/>
    </location>
</feature>
<dbReference type="Pfam" id="PF04504">
    <property type="entry name" value="GeBP-like_DBD"/>
    <property type="match status" value="1"/>
</dbReference>
<organism evidence="12 13">
    <name type="scientific">Striga asiatica</name>
    <name type="common">Asiatic witchweed</name>
    <name type="synonym">Buchnera asiatica</name>
    <dbReference type="NCBI Taxonomy" id="4170"/>
    <lineage>
        <taxon>Eukaryota</taxon>
        <taxon>Viridiplantae</taxon>
        <taxon>Streptophyta</taxon>
        <taxon>Embryophyta</taxon>
        <taxon>Tracheophyta</taxon>
        <taxon>Spermatophyta</taxon>
        <taxon>Magnoliopsida</taxon>
        <taxon>eudicotyledons</taxon>
        <taxon>Gunneridae</taxon>
        <taxon>Pentapetalae</taxon>
        <taxon>asterids</taxon>
        <taxon>lamiids</taxon>
        <taxon>Lamiales</taxon>
        <taxon>Orobanchaceae</taxon>
        <taxon>Buchnereae</taxon>
        <taxon>Striga</taxon>
    </lineage>
</organism>
<gene>
    <name evidence="12" type="ORF">STAS_26474</name>
</gene>
<feature type="compositionally biased region" description="Basic and acidic residues" evidence="8">
    <location>
        <begin position="64"/>
        <end position="83"/>
    </location>
</feature>
<feature type="transmembrane region" description="Helical" evidence="9">
    <location>
        <begin position="342"/>
        <end position="359"/>
    </location>
</feature>
<evidence type="ECO:0000256" key="7">
    <source>
        <dbReference type="SAM" id="Coils"/>
    </source>
</evidence>
<evidence type="ECO:0000256" key="3">
    <source>
        <dbReference type="ARBA" id="ARBA00022692"/>
    </source>
</evidence>
<dbReference type="GO" id="GO:0006865">
    <property type="term" value="P:amino acid transport"/>
    <property type="evidence" value="ECO:0007669"/>
    <property type="project" value="UniProtKB-KW"/>
</dbReference>
<dbReference type="GO" id="GO:0003677">
    <property type="term" value="F:DNA binding"/>
    <property type="evidence" value="ECO:0007669"/>
    <property type="project" value="UniProtKB-KW"/>
</dbReference>
<comment type="caution">
    <text evidence="12">The sequence shown here is derived from an EMBL/GenBank/DDBJ whole genome shotgun (WGS) entry which is preliminary data.</text>
</comment>
<dbReference type="OrthoDB" id="661680at2759"/>
<dbReference type="GO" id="GO:0006355">
    <property type="term" value="P:regulation of DNA-templated transcription"/>
    <property type="evidence" value="ECO:0007669"/>
    <property type="project" value="InterPro"/>
</dbReference>
<dbReference type="GO" id="GO:0005634">
    <property type="term" value="C:nucleus"/>
    <property type="evidence" value="ECO:0007669"/>
    <property type="project" value="TreeGrafter"/>
</dbReference>
<keyword evidence="4" id="KW-0813">Transport</keyword>
<dbReference type="EMBL" id="BKCP01008515">
    <property type="protein sequence ID" value="GER49243.1"/>
    <property type="molecule type" value="Genomic_DNA"/>
</dbReference>